<organism evidence="1">
    <name type="scientific">hydrothermal vent metagenome</name>
    <dbReference type="NCBI Taxonomy" id="652676"/>
    <lineage>
        <taxon>unclassified sequences</taxon>
        <taxon>metagenomes</taxon>
        <taxon>ecological metagenomes</taxon>
    </lineage>
</organism>
<name>A0A3B1A271_9ZZZZ</name>
<gene>
    <name evidence="1" type="ORF">MNBD_GAMMA19-1230</name>
</gene>
<evidence type="ECO:0000313" key="1">
    <source>
        <dbReference type="EMBL" id="VAW94233.1"/>
    </source>
</evidence>
<proteinExistence type="predicted"/>
<accession>A0A3B1A271</accession>
<dbReference type="SUPFAM" id="SSF81301">
    <property type="entry name" value="Nucleotidyltransferase"/>
    <property type="match status" value="1"/>
</dbReference>
<protein>
    <submittedName>
        <fullName evidence="1">Uncharacterized protein</fullName>
    </submittedName>
</protein>
<reference evidence="1" key="1">
    <citation type="submission" date="2018-06" db="EMBL/GenBank/DDBJ databases">
        <authorList>
            <person name="Zhirakovskaya E."/>
        </authorList>
    </citation>
    <scope>NUCLEOTIDE SEQUENCE</scope>
</reference>
<dbReference type="InterPro" id="IPR043519">
    <property type="entry name" value="NT_sf"/>
</dbReference>
<dbReference type="AlphaFoldDB" id="A0A3B1A271"/>
<sequence length="158" mass="17665">MFLLALTNALDKHRVKYALVGGYAVALHGAVRGTVDVDIVIQLKQSAFNKAEQALMELGLQPRLPVSADDVFLFREEYIKNKNLIAWSFSNPDNPTEILDIIITEDLNDMEPVIKNVMGKNIRVADIASLIAMKTRSGRPQDIEDVKALQKILSEEME</sequence>
<dbReference type="EMBL" id="UOFV01000012">
    <property type="protein sequence ID" value="VAW94233.1"/>
    <property type="molecule type" value="Genomic_DNA"/>
</dbReference>
<dbReference type="Gene3D" id="3.30.460.40">
    <property type="match status" value="1"/>
</dbReference>